<dbReference type="AlphaFoldDB" id="A0A8D8LUJ7"/>
<evidence type="ECO:0000313" key="1">
    <source>
        <dbReference type="EMBL" id="CAG6616624.1"/>
    </source>
</evidence>
<sequence length="123" mass="13603">MVYAIIPTIHSTHLMCTIVPPTSIYQTRGSCSPTRLEELITALAITSTTILYKSSTLLQFKILQVLSCNTTLCFDDTLQCSSFYSMSLYWHFSCSTLSPSGSPPIICYGLDSPLHHFVVPCIS</sequence>
<reference evidence="1" key="1">
    <citation type="submission" date="2021-05" db="EMBL/GenBank/DDBJ databases">
        <authorList>
            <person name="Alioto T."/>
            <person name="Alioto T."/>
            <person name="Gomez Garrido J."/>
        </authorList>
    </citation>
    <scope>NUCLEOTIDE SEQUENCE</scope>
</reference>
<dbReference type="EMBL" id="HBUF01281297">
    <property type="protein sequence ID" value="CAG6687378.1"/>
    <property type="molecule type" value="Transcribed_RNA"/>
</dbReference>
<dbReference type="EMBL" id="HBUF01546087">
    <property type="protein sequence ID" value="CAG6756985.1"/>
    <property type="molecule type" value="Transcribed_RNA"/>
</dbReference>
<dbReference type="EMBL" id="HBUF01036367">
    <property type="protein sequence ID" value="CAG6616624.1"/>
    <property type="molecule type" value="Transcribed_RNA"/>
</dbReference>
<dbReference type="EMBL" id="HBUF01355541">
    <property type="protein sequence ID" value="CAG6717188.1"/>
    <property type="molecule type" value="Transcribed_RNA"/>
</dbReference>
<dbReference type="EMBL" id="HBUF01036368">
    <property type="protein sequence ID" value="CAG6616626.1"/>
    <property type="molecule type" value="Transcribed_RNA"/>
</dbReference>
<proteinExistence type="predicted"/>
<dbReference type="EMBL" id="HBUF01546088">
    <property type="protein sequence ID" value="CAG6756987.1"/>
    <property type="molecule type" value="Transcribed_RNA"/>
</dbReference>
<organism evidence="1">
    <name type="scientific">Cacopsylla melanoneura</name>
    <dbReference type="NCBI Taxonomy" id="428564"/>
    <lineage>
        <taxon>Eukaryota</taxon>
        <taxon>Metazoa</taxon>
        <taxon>Ecdysozoa</taxon>
        <taxon>Arthropoda</taxon>
        <taxon>Hexapoda</taxon>
        <taxon>Insecta</taxon>
        <taxon>Pterygota</taxon>
        <taxon>Neoptera</taxon>
        <taxon>Paraneoptera</taxon>
        <taxon>Hemiptera</taxon>
        <taxon>Sternorrhyncha</taxon>
        <taxon>Psylloidea</taxon>
        <taxon>Psyllidae</taxon>
        <taxon>Psyllinae</taxon>
        <taxon>Cacopsylla</taxon>
    </lineage>
</organism>
<protein>
    <submittedName>
        <fullName evidence="1">Uncharacterized protein</fullName>
    </submittedName>
</protein>
<dbReference type="EMBL" id="HBUF01281296">
    <property type="protein sequence ID" value="CAG6687375.1"/>
    <property type="molecule type" value="Transcribed_RNA"/>
</dbReference>
<name>A0A8D8LUJ7_9HEMI</name>
<accession>A0A8D8LUJ7</accession>
<dbReference type="EMBL" id="HBUF01281295">
    <property type="protein sequence ID" value="CAG6687372.1"/>
    <property type="molecule type" value="Transcribed_RNA"/>
</dbReference>